<feature type="region of interest" description="Disordered" evidence="1">
    <location>
        <begin position="1"/>
        <end position="24"/>
    </location>
</feature>
<gene>
    <name evidence="2" type="ORF">EVAR_31530_1</name>
</gene>
<comment type="caution">
    <text evidence="2">The sequence shown here is derived from an EMBL/GenBank/DDBJ whole genome shotgun (WGS) entry which is preliminary data.</text>
</comment>
<accession>A0A4C1YYP4</accession>
<dbReference type="AlphaFoldDB" id="A0A4C1YYP4"/>
<feature type="region of interest" description="Disordered" evidence="1">
    <location>
        <begin position="154"/>
        <end position="174"/>
    </location>
</feature>
<organism evidence="2 3">
    <name type="scientific">Eumeta variegata</name>
    <name type="common">Bagworm moth</name>
    <name type="synonym">Eumeta japonica</name>
    <dbReference type="NCBI Taxonomy" id="151549"/>
    <lineage>
        <taxon>Eukaryota</taxon>
        <taxon>Metazoa</taxon>
        <taxon>Ecdysozoa</taxon>
        <taxon>Arthropoda</taxon>
        <taxon>Hexapoda</taxon>
        <taxon>Insecta</taxon>
        <taxon>Pterygota</taxon>
        <taxon>Neoptera</taxon>
        <taxon>Endopterygota</taxon>
        <taxon>Lepidoptera</taxon>
        <taxon>Glossata</taxon>
        <taxon>Ditrysia</taxon>
        <taxon>Tineoidea</taxon>
        <taxon>Psychidae</taxon>
        <taxon>Oiketicinae</taxon>
        <taxon>Eumeta</taxon>
    </lineage>
</organism>
<protein>
    <submittedName>
        <fullName evidence="2">Uncharacterized protein</fullName>
    </submittedName>
</protein>
<evidence type="ECO:0000313" key="3">
    <source>
        <dbReference type="Proteomes" id="UP000299102"/>
    </source>
</evidence>
<reference evidence="2 3" key="1">
    <citation type="journal article" date="2019" name="Commun. Biol.">
        <title>The bagworm genome reveals a unique fibroin gene that provides high tensile strength.</title>
        <authorList>
            <person name="Kono N."/>
            <person name="Nakamura H."/>
            <person name="Ohtoshi R."/>
            <person name="Tomita M."/>
            <person name="Numata K."/>
            <person name="Arakawa K."/>
        </authorList>
    </citation>
    <scope>NUCLEOTIDE SEQUENCE [LARGE SCALE GENOMIC DNA]</scope>
</reference>
<sequence length="188" mass="21151">MRQSRRRNQQQSTDKVKANSSLLQPIHHLHNSVVSASMCHDMINRRASEADTRLRAMGSSHSRSGVAGRGRLADEVPRTRSRGPLDRRVAIDVVFNYLLTLPSFVPNRPKTDTLLLGSGSRRAPVKATSAREHILIIFRNHYDSIVTLQTQDRYDSQNTQKSPQSSNRPSQIASLSTTYRTALAIYED</sequence>
<dbReference type="EMBL" id="BGZK01001499">
    <property type="protein sequence ID" value="GBP81198.1"/>
    <property type="molecule type" value="Genomic_DNA"/>
</dbReference>
<keyword evidence="3" id="KW-1185">Reference proteome</keyword>
<evidence type="ECO:0000256" key="1">
    <source>
        <dbReference type="SAM" id="MobiDB-lite"/>
    </source>
</evidence>
<feature type="region of interest" description="Disordered" evidence="1">
    <location>
        <begin position="52"/>
        <end position="80"/>
    </location>
</feature>
<feature type="compositionally biased region" description="Basic and acidic residues" evidence="1">
    <location>
        <begin position="71"/>
        <end position="80"/>
    </location>
</feature>
<proteinExistence type="predicted"/>
<name>A0A4C1YYP4_EUMVA</name>
<dbReference type="Proteomes" id="UP000299102">
    <property type="component" value="Unassembled WGS sequence"/>
</dbReference>
<evidence type="ECO:0000313" key="2">
    <source>
        <dbReference type="EMBL" id="GBP81198.1"/>
    </source>
</evidence>